<dbReference type="RefSeq" id="WP_107663543.1">
    <property type="nucleotide sequence ID" value="NZ_PZKG01000029.1"/>
</dbReference>
<keyword evidence="1" id="KW-0732">Signal</keyword>
<feature type="signal peptide" evidence="1">
    <location>
        <begin position="1"/>
        <end position="20"/>
    </location>
</feature>
<dbReference type="AlphaFoldDB" id="A0A2T4JW62"/>
<evidence type="ECO:0000313" key="2">
    <source>
        <dbReference type="EMBL" id="PTE22125.1"/>
    </source>
</evidence>
<sequence length="378" mass="40542">MKTTFATALAFGVSLSPAFAQELTVLTAGDQNMVDYVNEYLGPLFEAEHPGVTVRAVGTGPGDAGSQKILERFEAQAGANASVWDTDVAVVHEKFAGPMVTAGYLAAYRDAITTGSLVTRANADMALGAEVKGYVMPMFNSQTALAYNPAMVETPPQSYDALKAWAAEHPGQFGYNGIKGGASGVSFVMGWIYAYGEGDAAKLMNGPFEEAETGKWDKAFDELAAFTKNATLTAGNAGTLDMLAQGEIAIGPVWVDMFYSWKANGQLPEDFRLVLPEPGMPGQPMHYVIPEKAPNADLARAFVELATSPKVQAEGIVERFNWYPGIDAGHVQAELPAETWDKLFTDVTPDQLAARGKPFPIAPYNIAILEAYERHLAQ</sequence>
<dbReference type="PANTHER" id="PTHR42779:SF1">
    <property type="entry name" value="PROTEIN YNJB"/>
    <property type="match status" value="1"/>
</dbReference>
<dbReference type="InterPro" id="IPR006059">
    <property type="entry name" value="SBP"/>
</dbReference>
<evidence type="ECO:0000313" key="3">
    <source>
        <dbReference type="Proteomes" id="UP000241010"/>
    </source>
</evidence>
<organism evidence="2 3">
    <name type="scientific">Cereibacter changlensis JA139</name>
    <dbReference type="NCBI Taxonomy" id="1188249"/>
    <lineage>
        <taxon>Bacteria</taxon>
        <taxon>Pseudomonadati</taxon>
        <taxon>Pseudomonadota</taxon>
        <taxon>Alphaproteobacteria</taxon>
        <taxon>Rhodobacterales</taxon>
        <taxon>Paracoccaceae</taxon>
        <taxon>Cereibacter</taxon>
    </lineage>
</organism>
<feature type="chain" id="PRO_5015607421" evidence="1">
    <location>
        <begin position="21"/>
        <end position="378"/>
    </location>
</feature>
<name>A0A2T4JW62_9RHOB</name>
<gene>
    <name evidence="2" type="ORF">C5F48_08835</name>
</gene>
<dbReference type="SUPFAM" id="SSF53850">
    <property type="entry name" value="Periplasmic binding protein-like II"/>
    <property type="match status" value="1"/>
</dbReference>
<evidence type="ECO:0000256" key="1">
    <source>
        <dbReference type="SAM" id="SignalP"/>
    </source>
</evidence>
<proteinExistence type="predicted"/>
<dbReference type="EMBL" id="PZKG01000029">
    <property type="protein sequence ID" value="PTE22125.1"/>
    <property type="molecule type" value="Genomic_DNA"/>
</dbReference>
<comment type="caution">
    <text evidence="2">The sequence shown here is derived from an EMBL/GenBank/DDBJ whole genome shotgun (WGS) entry which is preliminary data.</text>
</comment>
<protein>
    <submittedName>
        <fullName evidence="2">ABC transporter substrate-binding protein</fullName>
    </submittedName>
</protein>
<dbReference type="OrthoDB" id="3239593at2"/>
<dbReference type="Proteomes" id="UP000241010">
    <property type="component" value="Unassembled WGS sequence"/>
</dbReference>
<dbReference type="Gene3D" id="3.40.190.10">
    <property type="entry name" value="Periplasmic binding protein-like II"/>
    <property type="match status" value="2"/>
</dbReference>
<reference evidence="2 3" key="1">
    <citation type="submission" date="2018-03" db="EMBL/GenBank/DDBJ databases">
        <title>Cereibacter changlensis.</title>
        <authorList>
            <person name="Meyer T.E."/>
            <person name="Miller S."/>
            <person name="Lodha T."/>
            <person name="Gandham S."/>
            <person name="Chintalapati S."/>
            <person name="Chintalapati V.R."/>
        </authorList>
    </citation>
    <scope>NUCLEOTIDE SEQUENCE [LARGE SCALE GENOMIC DNA]</scope>
    <source>
        <strain evidence="2 3">JA139</strain>
    </source>
</reference>
<keyword evidence="3" id="KW-1185">Reference proteome</keyword>
<accession>A0A2T4JW62</accession>
<dbReference type="Pfam" id="PF13416">
    <property type="entry name" value="SBP_bac_8"/>
    <property type="match status" value="1"/>
</dbReference>
<dbReference type="PANTHER" id="PTHR42779">
    <property type="entry name" value="PROTEIN YNJB"/>
    <property type="match status" value="1"/>
</dbReference>